<evidence type="ECO:0000256" key="2">
    <source>
        <dbReference type="ARBA" id="ARBA00023125"/>
    </source>
</evidence>
<accession>A0ABW9I471</accession>
<dbReference type="PROSITE" id="PS50977">
    <property type="entry name" value="HTH_TETR_2"/>
    <property type="match status" value="1"/>
</dbReference>
<evidence type="ECO:0000256" key="4">
    <source>
        <dbReference type="PROSITE-ProRule" id="PRU00335"/>
    </source>
</evidence>
<dbReference type="EMBL" id="JBJVNI010000022">
    <property type="protein sequence ID" value="MFM9613808.1"/>
    <property type="molecule type" value="Genomic_DNA"/>
</dbReference>
<gene>
    <name evidence="6" type="ORF">ACKI18_34620</name>
</gene>
<dbReference type="InterPro" id="IPR050109">
    <property type="entry name" value="HTH-type_TetR-like_transc_reg"/>
</dbReference>
<protein>
    <submittedName>
        <fullName evidence="6">ScbR family autoregulator-binding transcription factor</fullName>
    </submittedName>
</protein>
<evidence type="ECO:0000259" key="5">
    <source>
        <dbReference type="PROSITE" id="PS50977"/>
    </source>
</evidence>
<dbReference type="RefSeq" id="WP_109362220.1">
    <property type="nucleotide sequence ID" value="NZ_JBJVNI010000022.1"/>
</dbReference>
<dbReference type="PANTHER" id="PTHR30055">
    <property type="entry name" value="HTH-TYPE TRANSCRIPTIONAL REGULATOR RUTR"/>
    <property type="match status" value="1"/>
</dbReference>
<dbReference type="NCBIfam" id="NF041196">
    <property type="entry name" value="ScbR_bind_reg"/>
    <property type="match status" value="1"/>
</dbReference>
<sequence>MQERAETTRKAILVAAARLFEEYGYAGTSISDVARASGYTSGALYFHFGSKEDLARSVVEAHFAHWPPVVAGCLSRGGSALERLVLLSFEVAREFRDDHVVRAGNRLWNERHAISAELPVPFVGWISTVADVLTESRAAGELSPAIDVPRTARTVIAAFFGTHTVSDALSRREDVEEAVTDMWRLLLPALQSHPDTEGCLRRARELRAVQGEGVVVGVG</sequence>
<dbReference type="InterPro" id="IPR001647">
    <property type="entry name" value="HTH_TetR"/>
</dbReference>
<dbReference type="InterPro" id="IPR054126">
    <property type="entry name" value="CprB_TetR_C"/>
</dbReference>
<dbReference type="Pfam" id="PF21935">
    <property type="entry name" value="TetR_C_45"/>
    <property type="match status" value="1"/>
</dbReference>
<feature type="domain" description="HTH tetR-type" evidence="5">
    <location>
        <begin position="6"/>
        <end position="66"/>
    </location>
</feature>
<dbReference type="PRINTS" id="PR00455">
    <property type="entry name" value="HTHTETR"/>
</dbReference>
<dbReference type="InterPro" id="IPR036271">
    <property type="entry name" value="Tet_transcr_reg_TetR-rel_C_sf"/>
</dbReference>
<keyword evidence="2 4" id="KW-0238">DNA-binding</keyword>
<dbReference type="Pfam" id="PF00440">
    <property type="entry name" value="TetR_N"/>
    <property type="match status" value="1"/>
</dbReference>
<dbReference type="Gene3D" id="1.10.357.10">
    <property type="entry name" value="Tetracycline Repressor, domain 2"/>
    <property type="match status" value="1"/>
</dbReference>
<dbReference type="InterPro" id="IPR009057">
    <property type="entry name" value="Homeodomain-like_sf"/>
</dbReference>
<name>A0ABW9I471_9ACTN</name>
<evidence type="ECO:0000313" key="6">
    <source>
        <dbReference type="EMBL" id="MFM9613808.1"/>
    </source>
</evidence>
<dbReference type="SUPFAM" id="SSF46689">
    <property type="entry name" value="Homeodomain-like"/>
    <property type="match status" value="1"/>
</dbReference>
<evidence type="ECO:0000256" key="3">
    <source>
        <dbReference type="ARBA" id="ARBA00023163"/>
    </source>
</evidence>
<dbReference type="InterPro" id="IPR047923">
    <property type="entry name" value="ArpA-like"/>
</dbReference>
<evidence type="ECO:0000313" key="7">
    <source>
        <dbReference type="Proteomes" id="UP001631957"/>
    </source>
</evidence>
<keyword evidence="1" id="KW-0805">Transcription regulation</keyword>
<reference evidence="6 7" key="1">
    <citation type="submission" date="2024-12" db="EMBL/GenBank/DDBJ databases">
        <title>Forecasting of Potato common scab and diversities of Pathogenic streptomyces spp. in china.</title>
        <authorList>
            <person name="Handique U."/>
            <person name="Wu J."/>
        </authorList>
    </citation>
    <scope>NUCLEOTIDE SEQUENCE [LARGE SCALE GENOMIC DNA]</scope>
    <source>
        <strain evidence="6 7">ZRIMU1530</strain>
    </source>
</reference>
<organism evidence="6 7">
    <name type="scientific">Streptomyces niveiscabiei</name>
    <dbReference type="NCBI Taxonomy" id="164115"/>
    <lineage>
        <taxon>Bacteria</taxon>
        <taxon>Bacillati</taxon>
        <taxon>Actinomycetota</taxon>
        <taxon>Actinomycetes</taxon>
        <taxon>Kitasatosporales</taxon>
        <taxon>Streptomycetaceae</taxon>
        <taxon>Streptomyces</taxon>
    </lineage>
</organism>
<keyword evidence="3" id="KW-0804">Transcription</keyword>
<comment type="caution">
    <text evidence="6">The sequence shown here is derived from an EMBL/GenBank/DDBJ whole genome shotgun (WGS) entry which is preliminary data.</text>
</comment>
<dbReference type="SUPFAM" id="SSF48498">
    <property type="entry name" value="Tetracyclin repressor-like, C-terminal domain"/>
    <property type="match status" value="1"/>
</dbReference>
<feature type="DNA-binding region" description="H-T-H motif" evidence="4">
    <location>
        <begin position="29"/>
        <end position="48"/>
    </location>
</feature>
<evidence type="ECO:0000256" key="1">
    <source>
        <dbReference type="ARBA" id="ARBA00023015"/>
    </source>
</evidence>
<dbReference type="Proteomes" id="UP001631957">
    <property type="component" value="Unassembled WGS sequence"/>
</dbReference>
<keyword evidence="7" id="KW-1185">Reference proteome</keyword>
<dbReference type="PANTHER" id="PTHR30055:SF234">
    <property type="entry name" value="HTH-TYPE TRANSCRIPTIONAL REGULATOR BETI"/>
    <property type="match status" value="1"/>
</dbReference>
<proteinExistence type="predicted"/>